<sequence>MSTATTIPGYVVGTWDIDSVHSDIEFTLRHLGVGRSRGRFDGFGGEIVTAENPLDSTVTANIDPATINTGNGDRDAHVRNSDFLDVENFPKAGFRSTGIRPDGSDYIIDGEFTLHGVTKPVSLAAEIGGFADNGQGGTLLGISASTTLNRTDFGVGPEGGAMLGEKVKITLEIEANLRAE</sequence>
<dbReference type="PANTHER" id="PTHR34406">
    <property type="entry name" value="PROTEIN YCEI"/>
    <property type="match status" value="1"/>
</dbReference>
<dbReference type="PANTHER" id="PTHR34406:SF1">
    <property type="entry name" value="PROTEIN YCEI"/>
    <property type="match status" value="1"/>
</dbReference>
<dbReference type="InterPro" id="IPR007372">
    <property type="entry name" value="Lipid/polyisoprenoid-bd_YceI"/>
</dbReference>
<evidence type="ECO:0000313" key="4">
    <source>
        <dbReference type="Proteomes" id="UP000580474"/>
    </source>
</evidence>
<dbReference type="SUPFAM" id="SSF101874">
    <property type="entry name" value="YceI-like"/>
    <property type="match status" value="1"/>
</dbReference>
<dbReference type="AlphaFoldDB" id="A0A840NJE6"/>
<name>A0A840NJE6_9PSEU</name>
<dbReference type="SMART" id="SM00867">
    <property type="entry name" value="YceI"/>
    <property type="match status" value="1"/>
</dbReference>
<reference evidence="3 4" key="1">
    <citation type="submission" date="2020-08" db="EMBL/GenBank/DDBJ databases">
        <title>Sequencing the genomes of 1000 actinobacteria strains.</title>
        <authorList>
            <person name="Klenk H.-P."/>
        </authorList>
    </citation>
    <scope>NUCLEOTIDE SEQUENCE [LARGE SCALE GENOMIC DNA]</scope>
    <source>
        <strain evidence="3 4">DSM 45582</strain>
    </source>
</reference>
<dbReference type="EMBL" id="JACHIV010000001">
    <property type="protein sequence ID" value="MBB5068397.1"/>
    <property type="molecule type" value="Genomic_DNA"/>
</dbReference>
<dbReference type="InterPro" id="IPR036761">
    <property type="entry name" value="TTHA0802/YceI-like_sf"/>
</dbReference>
<protein>
    <submittedName>
        <fullName evidence="3">Polyisoprenoid-binding protein YceI</fullName>
    </submittedName>
</protein>
<comment type="similarity">
    <text evidence="1">Belongs to the UPF0312 family.</text>
</comment>
<organism evidence="3 4">
    <name type="scientific">Saccharopolyspora gloriosae</name>
    <dbReference type="NCBI Taxonomy" id="455344"/>
    <lineage>
        <taxon>Bacteria</taxon>
        <taxon>Bacillati</taxon>
        <taxon>Actinomycetota</taxon>
        <taxon>Actinomycetes</taxon>
        <taxon>Pseudonocardiales</taxon>
        <taxon>Pseudonocardiaceae</taxon>
        <taxon>Saccharopolyspora</taxon>
    </lineage>
</organism>
<evidence type="ECO:0000259" key="2">
    <source>
        <dbReference type="SMART" id="SM00867"/>
    </source>
</evidence>
<evidence type="ECO:0000256" key="1">
    <source>
        <dbReference type="ARBA" id="ARBA00008812"/>
    </source>
</evidence>
<evidence type="ECO:0000313" key="3">
    <source>
        <dbReference type="EMBL" id="MBB5068397.1"/>
    </source>
</evidence>
<accession>A0A840NJE6</accession>
<dbReference type="Gene3D" id="2.40.128.110">
    <property type="entry name" value="Lipid/polyisoprenoid-binding, YceI-like"/>
    <property type="match status" value="1"/>
</dbReference>
<proteinExistence type="inferred from homology"/>
<gene>
    <name evidence="3" type="ORF">BJ969_001485</name>
</gene>
<dbReference type="RefSeq" id="WP_184478089.1">
    <property type="nucleotide sequence ID" value="NZ_JACHIV010000001.1"/>
</dbReference>
<dbReference type="Pfam" id="PF04264">
    <property type="entry name" value="YceI"/>
    <property type="match status" value="1"/>
</dbReference>
<feature type="domain" description="Lipid/polyisoprenoid-binding YceI-like" evidence="2">
    <location>
        <begin position="14"/>
        <end position="176"/>
    </location>
</feature>
<comment type="caution">
    <text evidence="3">The sequence shown here is derived from an EMBL/GenBank/DDBJ whole genome shotgun (WGS) entry which is preliminary data.</text>
</comment>
<keyword evidence="4" id="KW-1185">Reference proteome</keyword>
<dbReference type="Proteomes" id="UP000580474">
    <property type="component" value="Unassembled WGS sequence"/>
</dbReference>